<dbReference type="Pfam" id="PF01170">
    <property type="entry name" value="UPF0020"/>
    <property type="match status" value="1"/>
</dbReference>
<evidence type="ECO:0000313" key="5">
    <source>
        <dbReference type="EMBL" id="KAG8462009.1"/>
    </source>
</evidence>
<keyword evidence="3" id="KW-0732">Signal</keyword>
<name>A0A8J6C6K5_DIALT</name>
<comment type="caution">
    <text evidence="5">The sequence shown here is derived from an EMBL/GenBank/DDBJ whole genome shotgun (WGS) entry which is preliminary data.</text>
</comment>
<dbReference type="PIRSF" id="PIRSF017259">
    <property type="entry name" value="tRNA_mtfrase_TRM11"/>
    <property type="match status" value="1"/>
</dbReference>
<dbReference type="OMA" id="ALMMANF"/>
<keyword evidence="1" id="KW-0489">Methyltransferase</keyword>
<evidence type="ECO:0000256" key="1">
    <source>
        <dbReference type="ARBA" id="ARBA00022603"/>
    </source>
</evidence>
<evidence type="ECO:0000256" key="2">
    <source>
        <dbReference type="ARBA" id="ARBA00022679"/>
    </source>
</evidence>
<dbReference type="PROSITE" id="PS00092">
    <property type="entry name" value="N6_MTASE"/>
    <property type="match status" value="1"/>
</dbReference>
<dbReference type="GO" id="GO:0043527">
    <property type="term" value="C:tRNA methyltransferase complex"/>
    <property type="evidence" value="ECO:0007669"/>
    <property type="project" value="UniProtKB-ARBA"/>
</dbReference>
<dbReference type="EMBL" id="JAGTXO010000023">
    <property type="protein sequence ID" value="KAG8462009.1"/>
    <property type="molecule type" value="Genomic_DNA"/>
</dbReference>
<organism evidence="5 6">
    <name type="scientific">Diacronema lutheri</name>
    <name type="common">Unicellular marine alga</name>
    <name type="synonym">Monochrysis lutheri</name>
    <dbReference type="NCBI Taxonomy" id="2081491"/>
    <lineage>
        <taxon>Eukaryota</taxon>
        <taxon>Haptista</taxon>
        <taxon>Haptophyta</taxon>
        <taxon>Pavlovophyceae</taxon>
        <taxon>Pavlovales</taxon>
        <taxon>Pavlovaceae</taxon>
        <taxon>Diacronema</taxon>
    </lineage>
</organism>
<dbReference type="InterPro" id="IPR000241">
    <property type="entry name" value="RlmKL-like_Mtase"/>
</dbReference>
<dbReference type="PANTHER" id="PTHR13370:SF3">
    <property type="entry name" value="TRNA (GUANINE(10)-N2)-METHYLTRANSFERASE HOMOLOG"/>
    <property type="match status" value="1"/>
</dbReference>
<dbReference type="GO" id="GO:0003677">
    <property type="term" value="F:DNA binding"/>
    <property type="evidence" value="ECO:0007669"/>
    <property type="project" value="InterPro"/>
</dbReference>
<dbReference type="InterPro" id="IPR029063">
    <property type="entry name" value="SAM-dependent_MTases_sf"/>
</dbReference>
<reference evidence="5" key="1">
    <citation type="submission" date="2021-05" db="EMBL/GenBank/DDBJ databases">
        <title>The genome of the haptophyte Pavlova lutheri (Diacronema luteri, Pavlovales) - a model for lipid biosynthesis in eukaryotic algae.</title>
        <authorList>
            <person name="Hulatt C.J."/>
            <person name="Posewitz M.C."/>
        </authorList>
    </citation>
    <scope>NUCLEOTIDE SEQUENCE</scope>
    <source>
        <strain evidence="5">NIVA-4/92</strain>
    </source>
</reference>
<feature type="signal peptide" evidence="3">
    <location>
        <begin position="1"/>
        <end position="30"/>
    </location>
</feature>
<accession>A0A8J6C6K5</accession>
<dbReference type="InterPro" id="IPR002052">
    <property type="entry name" value="DNA_methylase_N6_adenine_CS"/>
</dbReference>
<keyword evidence="6" id="KW-1185">Reference proteome</keyword>
<dbReference type="OrthoDB" id="296065at2759"/>
<dbReference type="GO" id="GO:0008170">
    <property type="term" value="F:N-methyltransferase activity"/>
    <property type="evidence" value="ECO:0007669"/>
    <property type="project" value="InterPro"/>
</dbReference>
<dbReference type="InterPro" id="IPR001091">
    <property type="entry name" value="RM_Methyltransferase"/>
</dbReference>
<evidence type="ECO:0000256" key="3">
    <source>
        <dbReference type="SAM" id="SignalP"/>
    </source>
</evidence>
<sequence length="509" mass="53626">MVIARTTMRRQRALPALLLLGAAMRAGCVALNVPPVHAWPRYLVVFRAKFGPCRIEELRSALCAVMGDEVPKWALDGSPAYGDKGRLVETCSDIGPPVFHSMRFPSADVARAAARRCACVRAVLEVWAEGATDAECSQMAASLSPERIAELHAPMADGGGWAVHFHAHGLGKKGGSGLTLQERKARLARLGPLLVDIKGPVVLAPSAPSRKHTLWLVDDFDPPIHSEGGTFKARGTSYVALCRLVAEGAAAEVHTSRLSAREALHITSLPADLALMMANFARVRPGDVVLDPFCGTGSTLIGAALVARIHRAEMGELGTAAAADARTPSARLLHAIGLDIDECVHALRANFAQLGLGADADATVFQADIAALRGCQPPLSELPPVHAIVCDPPYGIMILPSGELARTGGEAARALGAAAGGEAERAARAQLACLEHLFALAHAVLADGGRLCFLLPAPFAVERIESVLPPSGRLRLDGAARMAFTAKQYRWLVTMVMGAREQGSGDGFL</sequence>
<dbReference type="Gene3D" id="3.40.50.150">
    <property type="entry name" value="Vaccinia Virus protein VP39"/>
    <property type="match status" value="1"/>
</dbReference>
<gene>
    <name evidence="5" type="ORF">KFE25_014028</name>
</gene>
<keyword evidence="2" id="KW-0808">Transferase</keyword>
<protein>
    <recommendedName>
        <fullName evidence="4">Ribosomal RNA large subunit methyltransferase K/L-like methyltransferase domain-containing protein</fullName>
    </recommendedName>
</protein>
<dbReference type="Proteomes" id="UP000751190">
    <property type="component" value="Unassembled WGS sequence"/>
</dbReference>
<dbReference type="GO" id="GO:0005737">
    <property type="term" value="C:cytoplasm"/>
    <property type="evidence" value="ECO:0007669"/>
    <property type="project" value="TreeGrafter"/>
</dbReference>
<evidence type="ECO:0000313" key="6">
    <source>
        <dbReference type="Proteomes" id="UP000751190"/>
    </source>
</evidence>
<dbReference type="SUPFAM" id="SSF53335">
    <property type="entry name" value="S-adenosyl-L-methionine-dependent methyltransferases"/>
    <property type="match status" value="1"/>
</dbReference>
<dbReference type="PRINTS" id="PR00508">
    <property type="entry name" value="S21N4MTFRASE"/>
</dbReference>
<feature type="domain" description="Ribosomal RNA large subunit methyltransferase K/L-like methyltransferase" evidence="4">
    <location>
        <begin position="261"/>
        <end position="398"/>
    </location>
</feature>
<feature type="chain" id="PRO_5035180416" description="Ribosomal RNA large subunit methyltransferase K/L-like methyltransferase domain-containing protein" evidence="3">
    <location>
        <begin position="31"/>
        <end position="509"/>
    </location>
</feature>
<dbReference type="AlphaFoldDB" id="A0A8J6C6K5"/>
<proteinExistence type="predicted"/>
<dbReference type="GO" id="GO:0032259">
    <property type="term" value="P:methylation"/>
    <property type="evidence" value="ECO:0007669"/>
    <property type="project" value="UniProtKB-KW"/>
</dbReference>
<dbReference type="PANTHER" id="PTHR13370">
    <property type="entry name" value="RNA METHYLASE-RELATED"/>
    <property type="match status" value="1"/>
</dbReference>
<evidence type="ECO:0000259" key="4">
    <source>
        <dbReference type="Pfam" id="PF01170"/>
    </source>
</evidence>